<feature type="compositionally biased region" description="Acidic residues" evidence="1">
    <location>
        <begin position="578"/>
        <end position="589"/>
    </location>
</feature>
<dbReference type="AlphaFoldDB" id="A0A812N5M2"/>
<accession>A0A812N5M2</accession>
<sequence>MKRGTSAIFTGGEADADDGDNSATAARVPKAVKQHSIVEDSDEKTILGPSCLREAFKWPVDMVSSIVENDDRRKRLTDSILHCKWTMTSSYSGLCTEECAFRAIQAGLRAHAEQLGLRENDDNDKAEVLAMEFESACDADGFCQALALAVPAARQPQHFFHQLDDCLVDEVQQRLNEMETSLPSLKNLGQAKQVRATRLQQRIEIYDNMGQYLLQKCAEPGSIIRTECFCVKHLQNCKLSTARAEAEAAQTSTGADAASTPGRRHSLEVAGLTCVAFSSYGKHEGLGHESMRPFYTWCILMRSREPSLLIMESASAFPKDKVRMFLEDKYHLEFVDHPGPCLHGWPIRRPRMYCLAFLRSQVTFVGSAAEYTALFKRTVEMDGDALFCLPQDHAQVVQELQLLCRKRGFQMTDEMKQEGWQEVYTANQQNVLRQHRAAMEKKHSDGDASRAYIVDLDQNVGFAQAGPWWPCIIRHGTIHSLQKGRHACLSELFAAQGFPTEPHLEACYSPAFLDKVKASVAQPDPRWSRSAWHKMIGNAMFVPTLGSMILYALSSIEWQPATLLKMRSSLTFSFEDSQPQDDLTEEMEADAGLGD</sequence>
<reference evidence="2" key="1">
    <citation type="submission" date="2021-02" db="EMBL/GenBank/DDBJ databases">
        <authorList>
            <person name="Dougan E. K."/>
            <person name="Rhodes N."/>
            <person name="Thang M."/>
            <person name="Chan C."/>
        </authorList>
    </citation>
    <scope>NUCLEOTIDE SEQUENCE</scope>
</reference>
<gene>
    <name evidence="2" type="ORF">SNEC2469_LOCUS6719</name>
</gene>
<name>A0A812N5M2_9DINO</name>
<dbReference type="Proteomes" id="UP000601435">
    <property type="component" value="Unassembled WGS sequence"/>
</dbReference>
<evidence type="ECO:0000256" key="1">
    <source>
        <dbReference type="SAM" id="MobiDB-lite"/>
    </source>
</evidence>
<evidence type="ECO:0000313" key="2">
    <source>
        <dbReference type="EMBL" id="CAE7276665.1"/>
    </source>
</evidence>
<protein>
    <submittedName>
        <fullName evidence="2">Uncharacterized protein</fullName>
    </submittedName>
</protein>
<dbReference type="OrthoDB" id="443931at2759"/>
<feature type="region of interest" description="Disordered" evidence="1">
    <location>
        <begin position="1"/>
        <end position="22"/>
    </location>
</feature>
<dbReference type="SUPFAM" id="SSF53335">
    <property type="entry name" value="S-adenosyl-L-methionine-dependent methyltransferases"/>
    <property type="match status" value="1"/>
</dbReference>
<proteinExistence type="predicted"/>
<feature type="region of interest" description="Disordered" evidence="1">
    <location>
        <begin position="575"/>
        <end position="595"/>
    </location>
</feature>
<dbReference type="EMBL" id="CAJNJA010011670">
    <property type="protein sequence ID" value="CAE7276665.1"/>
    <property type="molecule type" value="Genomic_DNA"/>
</dbReference>
<dbReference type="InterPro" id="IPR029063">
    <property type="entry name" value="SAM-dependent_MTases_sf"/>
</dbReference>
<organism evidence="2 3">
    <name type="scientific">Symbiodinium necroappetens</name>
    <dbReference type="NCBI Taxonomy" id="1628268"/>
    <lineage>
        <taxon>Eukaryota</taxon>
        <taxon>Sar</taxon>
        <taxon>Alveolata</taxon>
        <taxon>Dinophyceae</taxon>
        <taxon>Suessiales</taxon>
        <taxon>Symbiodiniaceae</taxon>
        <taxon>Symbiodinium</taxon>
    </lineage>
</organism>
<keyword evidence="3" id="KW-1185">Reference proteome</keyword>
<comment type="caution">
    <text evidence="2">The sequence shown here is derived from an EMBL/GenBank/DDBJ whole genome shotgun (WGS) entry which is preliminary data.</text>
</comment>
<evidence type="ECO:0000313" key="3">
    <source>
        <dbReference type="Proteomes" id="UP000601435"/>
    </source>
</evidence>